<dbReference type="InterPro" id="IPR036365">
    <property type="entry name" value="PGBD-like_sf"/>
</dbReference>
<feature type="binding site" evidence="11">
    <location>
        <position position="199"/>
    </location>
    <ligand>
        <name>Ca(2+)</name>
        <dbReference type="ChEBI" id="CHEBI:29108"/>
        <label>2</label>
    </ligand>
</feature>
<evidence type="ECO:0000256" key="7">
    <source>
        <dbReference type="ARBA" id="ARBA00023049"/>
    </source>
</evidence>
<feature type="binding site" evidence="11">
    <location>
        <position position="310"/>
    </location>
    <ligand>
        <name>Ca(2+)</name>
        <dbReference type="ChEBI" id="CHEBI:29108"/>
        <label>5</label>
    </ligand>
</feature>
<evidence type="ECO:0000256" key="1">
    <source>
        <dbReference type="ARBA" id="ARBA00010370"/>
    </source>
</evidence>
<feature type="binding site" evidence="11">
    <location>
        <position position="190"/>
    </location>
    <ligand>
        <name>Zn(2+)</name>
        <dbReference type="ChEBI" id="CHEBI:29105"/>
        <label>1</label>
    </ligand>
</feature>
<feature type="binding site" evidence="11">
    <location>
        <position position="251"/>
    </location>
    <ligand>
        <name>Zn(2+)</name>
        <dbReference type="ChEBI" id="CHEBI:29105"/>
        <label>2</label>
        <note>catalytic</note>
    </ligand>
</feature>
<feature type="repeat" description="Hemopexin" evidence="13">
    <location>
        <begin position="395"/>
        <end position="441"/>
    </location>
</feature>
<feature type="binding site" evidence="11">
    <location>
        <position position="203"/>
    </location>
    <ligand>
        <name>Zn(2+)</name>
        <dbReference type="ChEBI" id="CHEBI:29105"/>
        <label>1</label>
    </ligand>
</feature>
<comment type="cofactor">
    <cofactor evidence="11">
        <name>Ca(2+)</name>
        <dbReference type="ChEBI" id="CHEBI:29108"/>
    </cofactor>
    <text evidence="11">Can bind about 5 Ca(2+) ions per subunit.</text>
</comment>
<feature type="repeat" description="Hemopexin" evidence="13">
    <location>
        <begin position="300"/>
        <end position="344"/>
    </location>
</feature>
<evidence type="ECO:0000256" key="5">
    <source>
        <dbReference type="ARBA" id="ARBA00022801"/>
    </source>
</evidence>
<feature type="binding site" evidence="11">
    <location>
        <position position="175"/>
    </location>
    <ligand>
        <name>Zn(2+)</name>
        <dbReference type="ChEBI" id="CHEBI:29105"/>
        <label>1</label>
    </ligand>
</feature>
<evidence type="ECO:0000256" key="8">
    <source>
        <dbReference type="ARBA" id="ARBA00023145"/>
    </source>
</evidence>
<dbReference type="GO" id="GO:0006508">
    <property type="term" value="P:proteolysis"/>
    <property type="evidence" value="ECO:0007669"/>
    <property type="project" value="UniProtKB-KW"/>
</dbReference>
<dbReference type="InterPro" id="IPR033739">
    <property type="entry name" value="M10A_MMP"/>
</dbReference>
<dbReference type="InterPro" id="IPR036375">
    <property type="entry name" value="Hemopexin-like_dom_sf"/>
</dbReference>
<keyword evidence="17" id="KW-1185">Reference proteome</keyword>
<dbReference type="CDD" id="cd00094">
    <property type="entry name" value="HX"/>
    <property type="match status" value="1"/>
</dbReference>
<dbReference type="EMBL" id="CVRI01000066">
    <property type="protein sequence ID" value="CRL06209.1"/>
    <property type="molecule type" value="Genomic_DNA"/>
</dbReference>
<dbReference type="SMART" id="SM00235">
    <property type="entry name" value="ZnMc"/>
    <property type="match status" value="1"/>
</dbReference>
<feature type="binding site" evidence="11">
    <location>
        <position position="352"/>
    </location>
    <ligand>
        <name>Ca(2+)</name>
        <dbReference type="ChEBI" id="CHEBI:29108"/>
        <label>4</label>
    </ligand>
</feature>
<evidence type="ECO:0000313" key="16">
    <source>
        <dbReference type="EMBL" id="CRL06209.1"/>
    </source>
</evidence>
<comment type="similarity">
    <text evidence="1">Belongs to the peptidase M10A family.</text>
</comment>
<evidence type="ECO:0000256" key="14">
    <source>
        <dbReference type="SAM" id="SignalP"/>
    </source>
</evidence>
<dbReference type="Pfam" id="PF01471">
    <property type="entry name" value="PG_binding_1"/>
    <property type="match status" value="1"/>
</dbReference>
<evidence type="ECO:0000256" key="13">
    <source>
        <dbReference type="PROSITE-ProRule" id="PRU01011"/>
    </source>
</evidence>
<dbReference type="InterPro" id="IPR018487">
    <property type="entry name" value="Hemopexin-like_repeat"/>
</dbReference>
<dbReference type="InterPro" id="IPR024079">
    <property type="entry name" value="MetalloPept_cat_dom_sf"/>
</dbReference>
<dbReference type="GO" id="GO:0008270">
    <property type="term" value="F:zinc ion binding"/>
    <property type="evidence" value="ECO:0007669"/>
    <property type="project" value="InterPro"/>
</dbReference>
<accession>A0A1J1J5P2</accession>
<evidence type="ECO:0000256" key="2">
    <source>
        <dbReference type="ARBA" id="ARBA00022670"/>
    </source>
</evidence>
<keyword evidence="11" id="KW-0106">Calcium</keyword>
<dbReference type="OrthoDB" id="7753757at2759"/>
<dbReference type="Gene3D" id="3.40.390.10">
    <property type="entry name" value="Collagenase (Catalytic Domain)"/>
    <property type="match status" value="1"/>
</dbReference>
<reference evidence="16 17" key="1">
    <citation type="submission" date="2015-04" db="EMBL/GenBank/DDBJ databases">
        <authorList>
            <person name="Syromyatnikov M.Y."/>
            <person name="Popov V.N."/>
        </authorList>
    </citation>
    <scope>NUCLEOTIDE SEQUENCE [LARGE SCALE GENOMIC DNA]</scope>
</reference>
<evidence type="ECO:0000256" key="6">
    <source>
        <dbReference type="ARBA" id="ARBA00022833"/>
    </source>
</evidence>
<dbReference type="GO" id="GO:0031012">
    <property type="term" value="C:extracellular matrix"/>
    <property type="evidence" value="ECO:0007669"/>
    <property type="project" value="InterPro"/>
</dbReference>
<dbReference type="InterPro" id="IPR006026">
    <property type="entry name" value="Peptidase_Metallo"/>
</dbReference>
<dbReference type="InterPro" id="IPR000585">
    <property type="entry name" value="Hemopexin-like_dom"/>
</dbReference>
<protein>
    <submittedName>
        <fullName evidence="16">CLUMA_CG019023, isoform A</fullName>
    </submittedName>
</protein>
<feature type="binding site" description="in inhibited form" evidence="11">
    <location>
        <position position="90"/>
    </location>
    <ligand>
        <name>Zn(2+)</name>
        <dbReference type="ChEBI" id="CHEBI:29105"/>
        <label>2</label>
        <note>catalytic</note>
    </ligand>
</feature>
<evidence type="ECO:0000256" key="11">
    <source>
        <dbReference type="PIRSR" id="PIRSR621190-2"/>
    </source>
</evidence>
<dbReference type="SUPFAM" id="SSF55486">
    <property type="entry name" value="Metalloproteases ('zincins'), catalytic domain"/>
    <property type="match status" value="1"/>
</dbReference>
<keyword evidence="7" id="KW-0482">Metalloprotease</keyword>
<dbReference type="PROSITE" id="PS51642">
    <property type="entry name" value="HEMOPEXIN_2"/>
    <property type="match status" value="2"/>
</dbReference>
<dbReference type="Gene3D" id="2.110.10.10">
    <property type="entry name" value="Hemopexin-like domain"/>
    <property type="match status" value="1"/>
</dbReference>
<name>A0A1J1J5P2_9DIPT</name>
<dbReference type="InterPro" id="IPR001818">
    <property type="entry name" value="Pept_M10_metallopeptidase"/>
</dbReference>
<dbReference type="GO" id="GO:0005615">
    <property type="term" value="C:extracellular space"/>
    <property type="evidence" value="ECO:0007669"/>
    <property type="project" value="TreeGrafter"/>
</dbReference>
<feature type="signal peptide" evidence="14">
    <location>
        <begin position="1"/>
        <end position="20"/>
    </location>
</feature>
<dbReference type="PANTHER" id="PTHR10201">
    <property type="entry name" value="MATRIX METALLOPROTEINASE"/>
    <property type="match status" value="1"/>
</dbReference>
<dbReference type="GO" id="GO:0030198">
    <property type="term" value="P:extracellular matrix organization"/>
    <property type="evidence" value="ECO:0007669"/>
    <property type="project" value="TreeGrafter"/>
</dbReference>
<evidence type="ECO:0000256" key="9">
    <source>
        <dbReference type="PIRSR" id="PIRSR001191-1"/>
    </source>
</evidence>
<feature type="binding site" evidence="10">
    <location>
        <position position="233"/>
    </location>
    <ligand>
        <name>Zn(2+)</name>
        <dbReference type="ChEBI" id="CHEBI:29105"/>
        <label>2</label>
        <note>catalytic</note>
    </ligand>
</feature>
<evidence type="ECO:0000256" key="3">
    <source>
        <dbReference type="ARBA" id="ARBA00022723"/>
    </source>
</evidence>
<dbReference type="PANTHER" id="PTHR10201:SF308">
    <property type="entry name" value="MATRIX METALLOPROTEINASE 2"/>
    <property type="match status" value="1"/>
</dbReference>
<keyword evidence="14" id="KW-0732">Signal</keyword>
<dbReference type="PRINTS" id="PR00138">
    <property type="entry name" value="MATRIXIN"/>
</dbReference>
<feature type="binding site" evidence="11">
    <location>
        <position position="177"/>
    </location>
    <ligand>
        <name>Zn(2+)</name>
        <dbReference type="ChEBI" id="CHEBI:29105"/>
        <label>1</label>
    </ligand>
</feature>
<gene>
    <name evidence="16" type="ORF">CLUMA_CG019023</name>
</gene>
<keyword evidence="6 10" id="KW-0862">Zinc</keyword>
<dbReference type="PIRSF" id="PIRSF001191">
    <property type="entry name" value="Peptidase_M10A_matrix"/>
    <property type="match status" value="1"/>
</dbReference>
<dbReference type="GO" id="GO:0004222">
    <property type="term" value="F:metalloendopeptidase activity"/>
    <property type="evidence" value="ECO:0007669"/>
    <property type="project" value="InterPro"/>
</dbReference>
<dbReference type="AlphaFoldDB" id="A0A1J1J5P2"/>
<feature type="domain" description="Peptidase metallopeptidase" evidence="15">
    <location>
        <begin position="109"/>
        <end position="276"/>
    </location>
</feature>
<dbReference type="STRING" id="568069.A0A1J1J5P2"/>
<feature type="binding site" evidence="11">
    <location>
        <position position="445"/>
    </location>
    <ligand>
        <name>Ca(2+)</name>
        <dbReference type="ChEBI" id="CHEBI:29108"/>
        <label>4</label>
    </ligand>
</feature>
<feature type="binding site" evidence="10">
    <location>
        <position position="243"/>
    </location>
    <ligand>
        <name>Zn(2+)</name>
        <dbReference type="ChEBI" id="CHEBI:29105"/>
        <label>2</label>
        <note>catalytic</note>
    </ligand>
</feature>
<dbReference type="SUPFAM" id="SSF47090">
    <property type="entry name" value="PGBD-like"/>
    <property type="match status" value="1"/>
</dbReference>
<organism evidence="16 17">
    <name type="scientific">Clunio marinus</name>
    <dbReference type="NCBI Taxonomy" id="568069"/>
    <lineage>
        <taxon>Eukaryota</taxon>
        <taxon>Metazoa</taxon>
        <taxon>Ecdysozoa</taxon>
        <taxon>Arthropoda</taxon>
        <taxon>Hexapoda</taxon>
        <taxon>Insecta</taxon>
        <taxon>Pterygota</taxon>
        <taxon>Neoptera</taxon>
        <taxon>Endopterygota</taxon>
        <taxon>Diptera</taxon>
        <taxon>Nematocera</taxon>
        <taxon>Chironomoidea</taxon>
        <taxon>Chironomidae</taxon>
        <taxon>Clunio</taxon>
    </lineage>
</organism>
<dbReference type="SUPFAM" id="SSF50923">
    <property type="entry name" value="Hemopexin-like domain"/>
    <property type="match status" value="1"/>
</dbReference>
<feature type="modified residue" description="Phosphotyrosine; by PKDCC" evidence="12">
    <location>
        <position position="382"/>
    </location>
</feature>
<sequence length="581" mass="67362">MKVLLIGLFFCVLIASIVNGEQLTEKEKKSEKNVIKYLRSFGYLPENNNRTKISHKQLRHSLRQLQVDGHIAVTGKIDDATLKLMKVPRCGFRDIKHRTHKRQKRYDLLSSKWDKRNIGWHFDHKNGKYASEASKIRFIISEALNIWQENSVLIFHEVTERSDADILISFEKIEHYDVDGYPMNDPILAHAFRPGLTIGGDVHFREDLEWDFDVIYGQQATGNRLSFFAVALHELGHTLGLGHSDRHEAVMYEFYTVTTGVLSKDDIEGIHHIYGVPKDYQYPTTSAPTTEIAQPSPTIPDKCDMSYDAIAKIRNELFIFKDIYYWRPDSSPDAIEIRQMWPELPENLTHVDSVFENVDGDGNILFFIGRDIYAFNATKFVYKSTLMHLGIDRHFEKIDAIFKWYYNNRTYMFSGDEYFRLDGRMVSRRYPKDILRSWREVYDIDTAFGDDKKLYFFKGKYFYEFKHGPMRIDRMQPIPSAQNFMQCPGNKRLTKILSRFGDETDVIDDGEVVEIQNDEDNVEKVIETTLTPTTTTVSSEKTTSTSKPDKKDAAIVHHPFIAIMLASLAISWVVPSISLHL</sequence>
<dbReference type="Proteomes" id="UP000183832">
    <property type="component" value="Unassembled WGS sequence"/>
</dbReference>
<feature type="chain" id="PRO_5012656076" evidence="14">
    <location>
        <begin position="21"/>
        <end position="581"/>
    </location>
</feature>
<keyword evidence="8" id="KW-0865">Zymogen</keyword>
<feature type="binding site" evidence="11">
    <location>
        <position position="165"/>
    </location>
    <ligand>
        <name>Ca(2+)</name>
        <dbReference type="ChEBI" id="CHEBI:29108"/>
        <label>2</label>
    </ligand>
</feature>
<feature type="active site" evidence="9">
    <location>
        <position position="234"/>
    </location>
</feature>
<feature type="binding site" evidence="11">
    <location>
        <position position="201"/>
    </location>
    <ligand>
        <name>Ca(2+)</name>
        <dbReference type="ChEBI" id="CHEBI:29108"/>
        <label>2</label>
    </ligand>
</feature>
<evidence type="ECO:0000256" key="12">
    <source>
        <dbReference type="PIRSR" id="PIRSR621190-4"/>
    </source>
</evidence>
<dbReference type="Pfam" id="PF00045">
    <property type="entry name" value="Hemopexin"/>
    <property type="match status" value="2"/>
</dbReference>
<dbReference type="Pfam" id="PF00413">
    <property type="entry name" value="Peptidase_M10"/>
    <property type="match status" value="1"/>
</dbReference>
<feature type="binding site" evidence="10">
    <location>
        <position position="237"/>
    </location>
    <ligand>
        <name>Zn(2+)</name>
        <dbReference type="ChEBI" id="CHEBI:29105"/>
        <label>2</label>
        <note>catalytic</note>
    </ligand>
</feature>
<dbReference type="SMART" id="SM00120">
    <property type="entry name" value="HX"/>
    <property type="match status" value="4"/>
</dbReference>
<comment type="cofactor">
    <cofactor evidence="11">
        <name>Zn(2+)</name>
        <dbReference type="ChEBI" id="CHEBI:29105"/>
    </cofactor>
    <text evidence="11">Binds 2 Zn(2+) ions per subunit.</text>
</comment>
<dbReference type="InterPro" id="IPR021190">
    <property type="entry name" value="Pept_M10A"/>
</dbReference>
<dbReference type="InterPro" id="IPR002477">
    <property type="entry name" value="Peptidoglycan-bd-like"/>
</dbReference>
<proteinExistence type="inferred from homology"/>
<keyword evidence="4" id="KW-0677">Repeat</keyword>
<keyword evidence="5" id="KW-0378">Hydrolase</keyword>
<evidence type="ECO:0000256" key="10">
    <source>
        <dbReference type="PIRSR" id="PIRSR001191-2"/>
    </source>
</evidence>
<keyword evidence="2" id="KW-0645">Protease</keyword>
<feature type="binding site" evidence="11">
    <location>
        <position position="308"/>
    </location>
    <ligand>
        <name>Ca(2+)</name>
        <dbReference type="ChEBI" id="CHEBI:29108"/>
        <label>4</label>
    </ligand>
</feature>
<keyword evidence="3 10" id="KW-0479">Metal-binding</keyword>
<evidence type="ECO:0000259" key="15">
    <source>
        <dbReference type="SMART" id="SM00235"/>
    </source>
</evidence>
<dbReference type="GO" id="GO:0030574">
    <property type="term" value="P:collagen catabolic process"/>
    <property type="evidence" value="ECO:0007669"/>
    <property type="project" value="TreeGrafter"/>
</dbReference>
<evidence type="ECO:0000256" key="4">
    <source>
        <dbReference type="ARBA" id="ARBA00022737"/>
    </source>
</evidence>
<dbReference type="CDD" id="cd04278">
    <property type="entry name" value="ZnMc_MMP"/>
    <property type="match status" value="1"/>
</dbReference>
<evidence type="ECO:0000313" key="17">
    <source>
        <dbReference type="Proteomes" id="UP000183832"/>
    </source>
</evidence>